<organism evidence="2 3">
    <name type="scientific">Apiospora phragmitis</name>
    <dbReference type="NCBI Taxonomy" id="2905665"/>
    <lineage>
        <taxon>Eukaryota</taxon>
        <taxon>Fungi</taxon>
        <taxon>Dikarya</taxon>
        <taxon>Ascomycota</taxon>
        <taxon>Pezizomycotina</taxon>
        <taxon>Sordariomycetes</taxon>
        <taxon>Xylariomycetidae</taxon>
        <taxon>Amphisphaeriales</taxon>
        <taxon>Apiosporaceae</taxon>
        <taxon>Apiospora</taxon>
    </lineage>
</organism>
<name>A0ABR1UR88_9PEZI</name>
<sequence length="592" mass="66435">MPEAERLVRSQFVGEARQKRRRSRIGSTTSDQTDRMRSRLRENTHKVFAQQTNRYEAATTHSSYQEVEVIDTDQHLADTPTVSPAHIDESKEEDQAPKPWETLVVGASLGENLIRIEYKDREVLQQEYIVNWYEKHQPSAAQHQSTVLAQLVEERAKMKNTHENTTPIGKLRNARAIADRLATLRDTLESSRCNDEIGNIRAAIAGYESGQITCSGQFTLIYGGQVVDTCPSYNSFCVDRDERLDRYAQQYGPGWLWQEPPLAGHGNSSTGAAEVHAKKGFCLQQAWHKYEDFGLWPICMKFVTSEGKIRRKSAQTGKPTTRSRKRKVRGGKAQPEENDTPLKSCTFKMMLDTGATFPILRARDLARLGIDTDSHAAQGALSVSTVSGLGSMRFYELYVGMGSALNSGTEPGSESTNETGWPLEKGLMGGLCPVLVNGFAEDDGDEDEKFPDQLWTDRLSGIMPFKACYVSSVPTAGRIWMGEDRKDVLGSQRMPPYRRFSTHHVVNPGDPSEMRDVQDALGTPDDVTFFHRITGEHRQDQGGFLDRDTQTDLTIWSEVRGAKVLHTESFGPKQVKKIPKLNGLSWRMTREV</sequence>
<accession>A0ABR1UR88</accession>
<protein>
    <recommendedName>
        <fullName evidence="4">Peptidase A2 domain-containing protein</fullName>
    </recommendedName>
</protein>
<evidence type="ECO:0008006" key="4">
    <source>
        <dbReference type="Google" id="ProtNLM"/>
    </source>
</evidence>
<feature type="compositionally biased region" description="Basic residues" evidence="1">
    <location>
        <begin position="321"/>
        <end position="330"/>
    </location>
</feature>
<dbReference type="Proteomes" id="UP001480595">
    <property type="component" value="Unassembled WGS sequence"/>
</dbReference>
<evidence type="ECO:0000256" key="1">
    <source>
        <dbReference type="SAM" id="MobiDB-lite"/>
    </source>
</evidence>
<feature type="region of interest" description="Disordered" evidence="1">
    <location>
        <begin position="1"/>
        <end position="50"/>
    </location>
</feature>
<keyword evidence="3" id="KW-1185">Reference proteome</keyword>
<evidence type="ECO:0000313" key="3">
    <source>
        <dbReference type="Proteomes" id="UP001480595"/>
    </source>
</evidence>
<reference evidence="2 3" key="1">
    <citation type="submission" date="2023-01" db="EMBL/GenBank/DDBJ databases">
        <title>Analysis of 21 Apiospora genomes using comparative genomics revels a genus with tremendous synthesis potential of carbohydrate active enzymes and secondary metabolites.</title>
        <authorList>
            <person name="Sorensen T."/>
        </authorList>
    </citation>
    <scope>NUCLEOTIDE SEQUENCE [LARGE SCALE GENOMIC DNA]</scope>
    <source>
        <strain evidence="2 3">CBS 135458</strain>
    </source>
</reference>
<comment type="caution">
    <text evidence="2">The sequence shown here is derived from an EMBL/GenBank/DDBJ whole genome shotgun (WGS) entry which is preliminary data.</text>
</comment>
<gene>
    <name evidence="2" type="ORF">PG994_007788</name>
</gene>
<evidence type="ECO:0000313" key="2">
    <source>
        <dbReference type="EMBL" id="KAK8061422.1"/>
    </source>
</evidence>
<dbReference type="EMBL" id="JAQQWL010000008">
    <property type="protein sequence ID" value="KAK8061422.1"/>
    <property type="molecule type" value="Genomic_DNA"/>
</dbReference>
<dbReference type="GeneID" id="92092260"/>
<dbReference type="RefSeq" id="XP_066714684.1">
    <property type="nucleotide sequence ID" value="XM_066859197.1"/>
</dbReference>
<feature type="region of interest" description="Disordered" evidence="1">
    <location>
        <begin position="310"/>
        <end position="341"/>
    </location>
</feature>
<proteinExistence type="predicted"/>
<feature type="compositionally biased region" description="Basic and acidic residues" evidence="1">
    <location>
        <begin position="32"/>
        <end position="45"/>
    </location>
</feature>